<proteinExistence type="predicted"/>
<name>A0A0C9TKA4_PAXIN</name>
<protein>
    <submittedName>
        <fullName evidence="2">Uncharacterized protein</fullName>
    </submittedName>
</protein>
<reference evidence="2 3" key="1">
    <citation type="submission" date="2014-06" db="EMBL/GenBank/DDBJ databases">
        <authorList>
            <consortium name="DOE Joint Genome Institute"/>
            <person name="Kuo A."/>
            <person name="Kohler A."/>
            <person name="Nagy L.G."/>
            <person name="Floudas D."/>
            <person name="Copeland A."/>
            <person name="Barry K.W."/>
            <person name="Cichocki N."/>
            <person name="Veneault-Fourrey C."/>
            <person name="LaButti K."/>
            <person name="Lindquist E.A."/>
            <person name="Lipzen A."/>
            <person name="Lundell T."/>
            <person name="Morin E."/>
            <person name="Murat C."/>
            <person name="Sun H."/>
            <person name="Tunlid A."/>
            <person name="Henrissat B."/>
            <person name="Grigoriev I.V."/>
            <person name="Hibbett D.S."/>
            <person name="Martin F."/>
            <person name="Nordberg H.P."/>
            <person name="Cantor M.N."/>
            <person name="Hua S.X."/>
        </authorList>
    </citation>
    <scope>NUCLEOTIDE SEQUENCE [LARGE SCALE GENOMIC DNA]</scope>
    <source>
        <strain evidence="2 3">ATCC 200175</strain>
    </source>
</reference>
<feature type="region of interest" description="Disordered" evidence="1">
    <location>
        <begin position="45"/>
        <end position="64"/>
    </location>
</feature>
<gene>
    <name evidence="2" type="ORF">PAXINDRAFT_19061</name>
</gene>
<dbReference type="AlphaFoldDB" id="A0A0C9TKA4"/>
<keyword evidence="3" id="KW-1185">Reference proteome</keyword>
<dbReference type="Proteomes" id="UP000053647">
    <property type="component" value="Unassembled WGS sequence"/>
</dbReference>
<feature type="region of interest" description="Disordered" evidence="1">
    <location>
        <begin position="1"/>
        <end position="38"/>
    </location>
</feature>
<dbReference type="HOGENOM" id="CLU_1205120_0_0_1"/>
<evidence type="ECO:0000313" key="3">
    <source>
        <dbReference type="Proteomes" id="UP000053647"/>
    </source>
</evidence>
<reference evidence="3" key="2">
    <citation type="submission" date="2015-01" db="EMBL/GenBank/DDBJ databases">
        <title>Evolutionary Origins and Diversification of the Mycorrhizal Mutualists.</title>
        <authorList>
            <consortium name="DOE Joint Genome Institute"/>
            <consortium name="Mycorrhizal Genomics Consortium"/>
            <person name="Kohler A."/>
            <person name="Kuo A."/>
            <person name="Nagy L.G."/>
            <person name="Floudas D."/>
            <person name="Copeland A."/>
            <person name="Barry K.W."/>
            <person name="Cichocki N."/>
            <person name="Veneault-Fourrey C."/>
            <person name="LaButti K."/>
            <person name="Lindquist E.A."/>
            <person name="Lipzen A."/>
            <person name="Lundell T."/>
            <person name="Morin E."/>
            <person name="Murat C."/>
            <person name="Riley R."/>
            <person name="Ohm R."/>
            <person name="Sun H."/>
            <person name="Tunlid A."/>
            <person name="Henrissat B."/>
            <person name="Grigoriev I.V."/>
            <person name="Hibbett D.S."/>
            <person name="Martin F."/>
        </authorList>
    </citation>
    <scope>NUCLEOTIDE SEQUENCE [LARGE SCALE GENOMIC DNA]</scope>
    <source>
        <strain evidence="3">ATCC 200175</strain>
    </source>
</reference>
<dbReference type="EMBL" id="KN819790">
    <property type="protein sequence ID" value="KIJ07771.1"/>
    <property type="molecule type" value="Genomic_DNA"/>
</dbReference>
<evidence type="ECO:0000256" key="1">
    <source>
        <dbReference type="SAM" id="MobiDB-lite"/>
    </source>
</evidence>
<sequence>MHPPPQVPTSQPAVPALCPPPITPDDRPSSSTSFLSTPTALFPPSVPSSYSGSAASSVKPSSSISVRIERTNKRKAEDDDSSVISVASKSVVSTTASGGSSARKCRVAAVPAALDHVGDELSSLNSNFMRNNQIIEHITPSSATQSTNAGSVSATVRKNQATTALLSLEDKNLKPEELVTIMDYFHFNVLYADAYLVLADAKVNTNPAIRRVWLAKRLEEAADVLKPK</sequence>
<organism evidence="2 3">
    <name type="scientific">Paxillus involutus ATCC 200175</name>
    <dbReference type="NCBI Taxonomy" id="664439"/>
    <lineage>
        <taxon>Eukaryota</taxon>
        <taxon>Fungi</taxon>
        <taxon>Dikarya</taxon>
        <taxon>Basidiomycota</taxon>
        <taxon>Agaricomycotina</taxon>
        <taxon>Agaricomycetes</taxon>
        <taxon>Agaricomycetidae</taxon>
        <taxon>Boletales</taxon>
        <taxon>Paxilineae</taxon>
        <taxon>Paxillaceae</taxon>
        <taxon>Paxillus</taxon>
    </lineage>
</organism>
<evidence type="ECO:0000313" key="2">
    <source>
        <dbReference type="EMBL" id="KIJ07771.1"/>
    </source>
</evidence>
<feature type="compositionally biased region" description="Low complexity" evidence="1">
    <location>
        <begin position="29"/>
        <end position="38"/>
    </location>
</feature>
<accession>A0A0C9TKA4</accession>